<dbReference type="GO" id="GO:0009089">
    <property type="term" value="P:lysine biosynthetic process via diaminopimelate"/>
    <property type="evidence" value="ECO:0007669"/>
    <property type="project" value="UniProtKB-UniRule"/>
</dbReference>
<dbReference type="STRING" id="396268.IV45_GL000456"/>
<feature type="binding site" evidence="8">
    <location>
        <begin position="81"/>
        <end position="82"/>
    </location>
    <ligand>
        <name>substrate</name>
    </ligand>
</feature>
<dbReference type="PANTHER" id="PTHR31689">
    <property type="entry name" value="DIAMINOPIMELATE EPIMERASE, CHLOROPLASTIC"/>
    <property type="match status" value="1"/>
</dbReference>
<evidence type="ECO:0000256" key="4">
    <source>
        <dbReference type="ARBA" id="ARBA00022605"/>
    </source>
</evidence>
<evidence type="ECO:0000256" key="1">
    <source>
        <dbReference type="ARBA" id="ARBA00005196"/>
    </source>
</evidence>
<comment type="caution">
    <text evidence="10">The sequence shown here is derived from an EMBL/GenBank/DDBJ whole genome shotgun (WGS) entry which is preliminary data.</text>
</comment>
<keyword evidence="8" id="KW-0963">Cytoplasm</keyword>
<comment type="catalytic activity">
    <reaction evidence="7 8">
        <text>(2S,6S)-2,6-diaminopimelate = meso-2,6-diaminopimelate</text>
        <dbReference type="Rhea" id="RHEA:15393"/>
        <dbReference type="ChEBI" id="CHEBI:57609"/>
        <dbReference type="ChEBI" id="CHEBI:57791"/>
        <dbReference type="EC" id="5.1.1.7"/>
    </reaction>
</comment>
<dbReference type="Gene3D" id="3.10.310.10">
    <property type="entry name" value="Diaminopimelate Epimerase, Chain A, domain 1"/>
    <property type="match status" value="2"/>
</dbReference>
<dbReference type="EMBL" id="JQBW01000009">
    <property type="protein sequence ID" value="KRN58829.1"/>
    <property type="molecule type" value="Genomic_DNA"/>
</dbReference>
<feature type="binding site" evidence="8">
    <location>
        <position position="205"/>
    </location>
    <ligand>
        <name>substrate</name>
    </ligand>
</feature>
<evidence type="ECO:0000256" key="9">
    <source>
        <dbReference type="PROSITE-ProRule" id="PRU10125"/>
    </source>
</evidence>
<dbReference type="InterPro" id="IPR001653">
    <property type="entry name" value="DAP_epimerase_DapF"/>
</dbReference>
<keyword evidence="5 8" id="KW-0457">Lysine biosynthesis</keyword>
<evidence type="ECO:0000256" key="7">
    <source>
        <dbReference type="ARBA" id="ARBA00051712"/>
    </source>
</evidence>
<dbReference type="EC" id="5.1.1.7" evidence="3 8"/>
<dbReference type="AlphaFoldDB" id="A0A0R2IBF5"/>
<reference evidence="10 11" key="1">
    <citation type="journal article" date="2015" name="Genome Announc.">
        <title>Expanding the biotechnology potential of lactobacilli through comparative genomics of 213 strains and associated genera.</title>
        <authorList>
            <person name="Sun Z."/>
            <person name="Harris H.M."/>
            <person name="McCann A."/>
            <person name="Guo C."/>
            <person name="Argimon S."/>
            <person name="Zhang W."/>
            <person name="Yang X."/>
            <person name="Jeffery I.B."/>
            <person name="Cooney J.C."/>
            <person name="Kagawa T.F."/>
            <person name="Liu W."/>
            <person name="Song Y."/>
            <person name="Salvetti E."/>
            <person name="Wrobel A."/>
            <person name="Rasinkangas P."/>
            <person name="Parkhill J."/>
            <person name="Rea M.C."/>
            <person name="O'Sullivan O."/>
            <person name="Ritari J."/>
            <person name="Douillard F.P."/>
            <person name="Paul Ross R."/>
            <person name="Yang R."/>
            <person name="Briner A.E."/>
            <person name="Felis G.E."/>
            <person name="de Vos W.M."/>
            <person name="Barrangou R."/>
            <person name="Klaenhammer T.R."/>
            <person name="Caufield P.W."/>
            <person name="Cui Y."/>
            <person name="Zhang H."/>
            <person name="O'Toole P.W."/>
        </authorList>
    </citation>
    <scope>NUCLEOTIDE SEQUENCE [LARGE SCALE GENOMIC DNA]</scope>
    <source>
        <strain evidence="10 11">DSM 17896</strain>
    </source>
</reference>
<name>A0A0R2IBF5_9LACO</name>
<evidence type="ECO:0000256" key="2">
    <source>
        <dbReference type="ARBA" id="ARBA00010219"/>
    </source>
</evidence>
<dbReference type="PROSITE" id="PS01326">
    <property type="entry name" value="DAP_EPIMERASE"/>
    <property type="match status" value="1"/>
</dbReference>
<dbReference type="InterPro" id="IPR018510">
    <property type="entry name" value="DAP_epimerase_AS"/>
</dbReference>
<evidence type="ECO:0000256" key="5">
    <source>
        <dbReference type="ARBA" id="ARBA00023154"/>
    </source>
</evidence>
<dbReference type="HAMAP" id="MF_00197">
    <property type="entry name" value="DAP_epimerase"/>
    <property type="match status" value="1"/>
</dbReference>
<feature type="active site" description="Proton acceptor" evidence="8">
    <location>
        <position position="232"/>
    </location>
</feature>
<protein>
    <recommendedName>
        <fullName evidence="3 8">Diaminopimelate epimerase</fullName>
        <shortName evidence="8">DAP epimerase</shortName>
        <ecNumber evidence="3 8">5.1.1.7</ecNumber>
    </recommendedName>
    <alternativeName>
        <fullName evidence="8">PLP-independent amino acid racemase</fullName>
    </alternativeName>
</protein>
<keyword evidence="11" id="KW-1185">Reference proteome</keyword>
<dbReference type="Pfam" id="PF01678">
    <property type="entry name" value="DAP_epimerase"/>
    <property type="match status" value="2"/>
</dbReference>
<sequence length="336" mass="37050">MTQLLKVHGSQNHFFILDQMLLKKPLADKELRRLAQQLCDPKTGILNGADGLLAVTQADHPGPLARMRVINADGSEASMCGNGLRTVARYLTQKTGQTSFTIQTMHVDLRVAKQKDLAPNVPAFAVEISPVLFSPESLPFKGLGNERMINDYVPELQPDLRFTAVAVPNPHLISFVDETTLKSDVLGQLGRYLNGTNPYFTDGVNVSFAVFLGPNRLFVRTFERGVGFTNACGTGMAATSLAFCLTHPEQAALDQPIDVFNPGGKVQVIVHFDRPHYWMELIGNATVTDVIDVDEEALHAAHVVTDQVHFEQTKEQAAYVDYIHSLPRPINVNLKH</sequence>
<dbReference type="RefSeq" id="WP_057741062.1">
    <property type="nucleotide sequence ID" value="NZ_JQBW01000009.1"/>
</dbReference>
<keyword evidence="4 8" id="KW-0028">Amino-acid biosynthesis</keyword>
<organism evidence="10 11">
    <name type="scientific">Limosilactobacillus secaliphilus</name>
    <dbReference type="NCBI Taxonomy" id="396268"/>
    <lineage>
        <taxon>Bacteria</taxon>
        <taxon>Bacillati</taxon>
        <taxon>Bacillota</taxon>
        <taxon>Bacilli</taxon>
        <taxon>Lactobacillales</taxon>
        <taxon>Lactobacillaceae</taxon>
        <taxon>Limosilactobacillus</taxon>
    </lineage>
</organism>
<dbReference type="PANTHER" id="PTHR31689:SF0">
    <property type="entry name" value="DIAMINOPIMELATE EPIMERASE"/>
    <property type="match status" value="1"/>
</dbReference>
<feature type="binding site" evidence="8">
    <location>
        <position position="71"/>
    </location>
    <ligand>
        <name>substrate</name>
    </ligand>
</feature>
<comment type="pathway">
    <text evidence="1 8">Amino-acid biosynthesis; L-lysine biosynthesis via DAP pathway; DL-2,6-diaminopimelate from LL-2,6-diaminopimelate: step 1/1.</text>
</comment>
<evidence type="ECO:0000313" key="11">
    <source>
        <dbReference type="Proteomes" id="UP000050934"/>
    </source>
</evidence>
<dbReference type="SUPFAM" id="SSF54506">
    <property type="entry name" value="Diaminopimelate epimerase-like"/>
    <property type="match status" value="2"/>
</dbReference>
<dbReference type="GO" id="GO:0005829">
    <property type="term" value="C:cytosol"/>
    <property type="evidence" value="ECO:0007669"/>
    <property type="project" value="TreeGrafter"/>
</dbReference>
<evidence type="ECO:0000256" key="3">
    <source>
        <dbReference type="ARBA" id="ARBA00013080"/>
    </source>
</evidence>
<evidence type="ECO:0000313" key="10">
    <source>
        <dbReference type="EMBL" id="KRN58829.1"/>
    </source>
</evidence>
<comment type="subunit">
    <text evidence="8">Homodimer.</text>
</comment>
<comment type="similarity">
    <text evidence="2 8">Belongs to the diaminopimelate epimerase family.</text>
</comment>
<feature type="binding site" evidence="8">
    <location>
        <position position="169"/>
    </location>
    <ligand>
        <name>substrate</name>
    </ligand>
</feature>
<comment type="subcellular location">
    <subcellularLocation>
        <location evidence="8">Cytoplasm</location>
    </subcellularLocation>
</comment>
<feature type="binding site" evidence="8">
    <location>
        <begin position="233"/>
        <end position="234"/>
    </location>
    <ligand>
        <name>substrate</name>
    </ligand>
</feature>
<dbReference type="PATRIC" id="fig|396268.3.peg.463"/>
<keyword evidence="6 8" id="KW-0413">Isomerase</keyword>
<feature type="active site" description="Proton donor" evidence="8">
    <location>
        <position position="80"/>
    </location>
</feature>
<dbReference type="OrthoDB" id="9805408at2"/>
<dbReference type="NCBIfam" id="TIGR00652">
    <property type="entry name" value="DapF"/>
    <property type="match status" value="1"/>
</dbReference>
<dbReference type="GO" id="GO:0008837">
    <property type="term" value="F:diaminopimelate epimerase activity"/>
    <property type="evidence" value="ECO:0007669"/>
    <property type="project" value="UniProtKB-UniRule"/>
</dbReference>
<feature type="binding site" evidence="8">
    <location>
        <begin position="223"/>
        <end position="224"/>
    </location>
    <ligand>
        <name>substrate</name>
    </ligand>
</feature>
<accession>A0A0R2IBF5</accession>
<dbReference type="Proteomes" id="UP000050934">
    <property type="component" value="Unassembled WGS sequence"/>
</dbReference>
<feature type="site" description="Could be important to modulate the pK values of the two catalytic cysteine residues" evidence="8">
    <location>
        <position position="171"/>
    </location>
</feature>
<feature type="site" description="Could be important to modulate the pK values of the two catalytic cysteine residues" evidence="8">
    <location>
        <position position="223"/>
    </location>
</feature>
<dbReference type="UniPathway" id="UPA00034">
    <property type="reaction ID" value="UER00025"/>
</dbReference>
<feature type="binding site" evidence="8">
    <location>
        <position position="12"/>
    </location>
    <ligand>
        <name>substrate</name>
    </ligand>
</feature>
<evidence type="ECO:0000256" key="6">
    <source>
        <dbReference type="ARBA" id="ARBA00023235"/>
    </source>
</evidence>
<gene>
    <name evidence="8" type="primary">dapF</name>
    <name evidence="10" type="ORF">IV45_GL000456</name>
</gene>
<evidence type="ECO:0000256" key="8">
    <source>
        <dbReference type="HAMAP-Rule" id="MF_00197"/>
    </source>
</evidence>
<proteinExistence type="inferred from homology"/>
<feature type="active site" evidence="9">
    <location>
        <position position="80"/>
    </location>
</feature>
<comment type="caution">
    <text evidence="8">Lacks conserved residue(s) required for the propagation of feature annotation.</text>
</comment>
<comment type="function">
    <text evidence="8">Catalyzes the stereoinversion of LL-2,6-diaminopimelate (L,L-DAP) to meso-diaminopimelate (meso-DAP), a precursor of L-lysine and an essential component of the bacterial peptidoglycan.</text>
</comment>